<proteinExistence type="predicted"/>
<dbReference type="SUPFAM" id="SSF55486">
    <property type="entry name" value="Metalloproteases ('zincins'), catalytic domain"/>
    <property type="match status" value="2"/>
</dbReference>
<dbReference type="InterPro" id="IPR024079">
    <property type="entry name" value="MetalloPept_cat_dom_sf"/>
</dbReference>
<reference evidence="2" key="2">
    <citation type="journal article" date="2021" name="PeerJ">
        <title>Extensive microbial diversity within the chicken gut microbiome revealed by metagenomics and culture.</title>
        <authorList>
            <person name="Gilroy R."/>
            <person name="Ravi A."/>
            <person name="Getino M."/>
            <person name="Pursley I."/>
            <person name="Horton D.L."/>
            <person name="Alikhan N.F."/>
            <person name="Baker D."/>
            <person name="Gharbi K."/>
            <person name="Hall N."/>
            <person name="Watson M."/>
            <person name="Adriaenssens E.M."/>
            <person name="Foster-Nyarko E."/>
            <person name="Jarju S."/>
            <person name="Secka A."/>
            <person name="Antonio M."/>
            <person name="Oren A."/>
            <person name="Chaudhuri R.R."/>
            <person name="La Ragione R."/>
            <person name="Hildebrand F."/>
            <person name="Pallen M.J."/>
        </authorList>
    </citation>
    <scope>NUCLEOTIDE SEQUENCE</scope>
    <source>
        <strain evidence="2">ChiHile30-977</strain>
    </source>
</reference>
<evidence type="ECO:0000259" key="1">
    <source>
        <dbReference type="Pfam" id="PF01431"/>
    </source>
</evidence>
<feature type="domain" description="Peptidase M13 C-terminal" evidence="1">
    <location>
        <begin position="27"/>
        <end position="148"/>
    </location>
</feature>
<dbReference type="EMBL" id="DVFI01000151">
    <property type="protein sequence ID" value="HIQ64091.1"/>
    <property type="molecule type" value="Genomic_DNA"/>
</dbReference>
<dbReference type="Pfam" id="PF01431">
    <property type="entry name" value="Peptidase_M13"/>
    <property type="match status" value="1"/>
</dbReference>
<gene>
    <name evidence="2" type="ORF">IAA66_11015</name>
</gene>
<dbReference type="PROSITE" id="PS51885">
    <property type="entry name" value="NEPRILYSIN"/>
    <property type="match status" value="1"/>
</dbReference>
<name>A0A9D0YXJ3_9FIRM</name>
<dbReference type="Proteomes" id="UP000886819">
    <property type="component" value="Unassembled WGS sequence"/>
</dbReference>
<dbReference type="InterPro" id="IPR000718">
    <property type="entry name" value="Peptidase_M13"/>
</dbReference>
<evidence type="ECO:0000313" key="2">
    <source>
        <dbReference type="EMBL" id="HIQ64091.1"/>
    </source>
</evidence>
<dbReference type="Gene3D" id="3.40.390.10">
    <property type="entry name" value="Collagenase (Catalytic Domain)"/>
    <property type="match status" value="1"/>
</dbReference>
<sequence>MAETEIPPDAASVDAFSQMEDKVQETLMADFQAMLNGEKDVPEELTDFIEFYRLAADYETRDALGAEPLLPYLERIEGLESLEEFFFGWARTWRQKMIPAYAAQLLTLDVHAPNKLRANIQLQNMDDFFTTFGIEEGDGMYRAPEDRVSIW</sequence>
<evidence type="ECO:0000313" key="3">
    <source>
        <dbReference type="Proteomes" id="UP000886819"/>
    </source>
</evidence>
<comment type="caution">
    <text evidence="2">The sequence shown here is derived from an EMBL/GenBank/DDBJ whole genome shotgun (WGS) entry which is preliminary data.</text>
</comment>
<reference evidence="2" key="1">
    <citation type="submission" date="2020-10" db="EMBL/GenBank/DDBJ databases">
        <authorList>
            <person name="Gilroy R."/>
        </authorList>
    </citation>
    <scope>NUCLEOTIDE SEQUENCE</scope>
    <source>
        <strain evidence="2">ChiHile30-977</strain>
    </source>
</reference>
<organism evidence="2 3">
    <name type="scientific">Candidatus Avichristensenella intestinipullorum</name>
    <dbReference type="NCBI Taxonomy" id="2840693"/>
    <lineage>
        <taxon>Bacteria</taxon>
        <taxon>Bacillati</taxon>
        <taxon>Bacillota</taxon>
        <taxon>Clostridia</taxon>
        <taxon>Candidatus Avichristensenella</taxon>
    </lineage>
</organism>
<accession>A0A9D0YXJ3</accession>
<dbReference type="GO" id="GO:0046872">
    <property type="term" value="F:metal ion binding"/>
    <property type="evidence" value="ECO:0007669"/>
    <property type="project" value="UniProtKB-KW"/>
</dbReference>
<dbReference type="GO" id="GO:0004222">
    <property type="term" value="F:metalloendopeptidase activity"/>
    <property type="evidence" value="ECO:0007669"/>
    <property type="project" value="InterPro"/>
</dbReference>
<protein>
    <recommendedName>
        <fullName evidence="1">Peptidase M13 C-terminal domain-containing protein</fullName>
    </recommendedName>
</protein>
<dbReference type="InterPro" id="IPR018497">
    <property type="entry name" value="Peptidase_M13_C"/>
</dbReference>
<dbReference type="GO" id="GO:0006508">
    <property type="term" value="P:proteolysis"/>
    <property type="evidence" value="ECO:0007669"/>
    <property type="project" value="UniProtKB-KW"/>
</dbReference>
<dbReference type="AlphaFoldDB" id="A0A9D0YXJ3"/>